<dbReference type="SUPFAM" id="SSF53335">
    <property type="entry name" value="S-adenosyl-L-methionine-dependent methyltransferases"/>
    <property type="match status" value="1"/>
</dbReference>
<keyword evidence="1 3" id="KW-0808">Transferase</keyword>
<dbReference type="GO" id="GO:0032259">
    <property type="term" value="P:methylation"/>
    <property type="evidence" value="ECO:0007669"/>
    <property type="project" value="UniProtKB-KW"/>
</dbReference>
<dbReference type="NCBIfam" id="TIGR00452">
    <property type="entry name" value="tRNA 5-methoxyuridine(34)/uridine 5-oxyacetic acid(34) synthase CmoB"/>
    <property type="match status" value="1"/>
</dbReference>
<sequence>MHTLDSIRNERLGWLKHKNVAHIIDEINTIDDIDTNITIDDIVAIEIPNITIELKQKIEKIAVMLKPWRKGPFKIDDLFIDSEWQSFIKYNLLKPHFDIKDKIVGDIGCNNGYYLFRMLEEKPKKLIGFDPSNLFFTQFSFINHFVKSEIVYEMLGVEHVGMYEHKFDTLFCLGVLYHRSDPISTLKSLYQGLNAGGELILDTFIIDGEDDIALTPLERYSKIPNIYFIPTVNALKNWCYRAGFKSIELLEIKTTDLKEQRKTQWIDSQSLEDFLDSNDSNLTVEGYPAPKRAYIKAKKA</sequence>
<dbReference type="Gene3D" id="3.40.50.150">
    <property type="entry name" value="Vaccinia Virus protein VP39"/>
    <property type="match status" value="1"/>
</dbReference>
<dbReference type="InterPro" id="IPR027555">
    <property type="entry name" value="Mo5U34_MeTrfas-like"/>
</dbReference>
<protein>
    <submittedName>
        <fullName evidence="3">tRNA (Mo5U34)-methyltransferase</fullName>
        <ecNumber evidence="3">2.1.1.-</ecNumber>
    </submittedName>
</protein>
<dbReference type="InterPro" id="IPR010017">
    <property type="entry name" value="CmoB"/>
</dbReference>
<name>A0A0S4XM88_9BACT</name>
<dbReference type="GO" id="GO:0002098">
    <property type="term" value="P:tRNA wobble uridine modification"/>
    <property type="evidence" value="ECO:0007669"/>
    <property type="project" value="InterPro"/>
</dbReference>
<dbReference type="GO" id="GO:0016765">
    <property type="term" value="F:transferase activity, transferring alkyl or aryl (other than methyl) groups"/>
    <property type="evidence" value="ECO:0007669"/>
    <property type="project" value="InterPro"/>
</dbReference>
<dbReference type="CDD" id="cd02440">
    <property type="entry name" value="AdoMet_MTases"/>
    <property type="match status" value="1"/>
</dbReference>
<dbReference type="HAMAP" id="MF_01590">
    <property type="entry name" value="tRNA_carboxymethyltr_CmoB"/>
    <property type="match status" value="1"/>
</dbReference>
<keyword evidence="2" id="KW-0819">tRNA processing</keyword>
<dbReference type="EC" id="2.1.1.-" evidence="3"/>
<dbReference type="InterPro" id="IPR029063">
    <property type="entry name" value="SAM-dependent_MTases_sf"/>
</dbReference>
<accession>A0A0S4XM88</accession>
<evidence type="ECO:0000256" key="1">
    <source>
        <dbReference type="ARBA" id="ARBA00022679"/>
    </source>
</evidence>
<gene>
    <name evidence="3" type="primary">cmoB</name>
    <name evidence="3" type="ORF">BN3087_290010</name>
</gene>
<evidence type="ECO:0000313" key="3">
    <source>
        <dbReference type="EMBL" id="CUV65357.1"/>
    </source>
</evidence>
<dbReference type="GO" id="GO:0008168">
    <property type="term" value="F:methyltransferase activity"/>
    <property type="evidence" value="ECO:0007669"/>
    <property type="project" value="UniProtKB-KW"/>
</dbReference>
<evidence type="ECO:0000256" key="2">
    <source>
        <dbReference type="ARBA" id="ARBA00022694"/>
    </source>
</evidence>
<dbReference type="Pfam" id="PF08003">
    <property type="entry name" value="Methyltransf_9"/>
    <property type="match status" value="1"/>
</dbReference>
<proteinExistence type="inferred from homology"/>
<reference evidence="3" key="1">
    <citation type="submission" date="2015-11" db="EMBL/GenBank/DDBJ databases">
        <authorList>
            <person name="Zhang Y."/>
            <person name="Guo Z."/>
        </authorList>
    </citation>
    <scope>NUCLEOTIDE SEQUENCE</scope>
    <source>
        <strain evidence="3">BN30871</strain>
    </source>
</reference>
<dbReference type="EMBL" id="FAXN01000028">
    <property type="protein sequence ID" value="CUV65357.1"/>
    <property type="molecule type" value="Genomic_DNA"/>
</dbReference>
<organism evidence="3">
    <name type="scientific">Sulfurovum sp. enrichment culture clone C5</name>
    <dbReference type="NCBI Taxonomy" id="497650"/>
    <lineage>
        <taxon>Bacteria</taxon>
        <taxon>Pseudomonadati</taxon>
        <taxon>Campylobacterota</taxon>
        <taxon>Epsilonproteobacteria</taxon>
        <taxon>Campylobacterales</taxon>
        <taxon>Sulfurovaceae</taxon>
        <taxon>Sulfurovum</taxon>
        <taxon>environmental samples</taxon>
    </lineage>
</organism>
<dbReference type="NCBIfam" id="NF011650">
    <property type="entry name" value="PRK15068.1"/>
    <property type="match status" value="1"/>
</dbReference>
<dbReference type="AlphaFoldDB" id="A0A0S4XM88"/>
<keyword evidence="3" id="KW-0489">Methyltransferase</keyword>